<accession>A0A857FMZ8</accession>
<dbReference type="Proteomes" id="UP000464674">
    <property type="component" value="Chromosome"/>
</dbReference>
<dbReference type="AlphaFoldDB" id="A0A857FMZ8"/>
<proteinExistence type="predicted"/>
<name>A0A857FMZ8_KOMXY</name>
<reference evidence="1 2" key="1">
    <citation type="journal article" date="2020" name="Carbohydr. Polym.">
        <title>Characterization and optimization of production of bacterial cellulose from strain CGMCC 17276 based on whole-genome analysis.</title>
        <authorList>
            <person name="Lu T."/>
            <person name="Gao H."/>
            <person name="Liao B."/>
            <person name="Wu J."/>
            <person name="Zhang W."/>
            <person name="Huang J."/>
            <person name="Liu M."/>
            <person name="Huang J."/>
            <person name="Chang Z."/>
            <person name="Jin M."/>
            <person name="Yi Z."/>
            <person name="Jiang D."/>
        </authorList>
    </citation>
    <scope>NUCLEOTIDE SEQUENCE [LARGE SCALE GENOMIC DNA]</scope>
    <source>
        <strain evidence="1 2">CGMCC 17276</strain>
    </source>
</reference>
<dbReference type="EMBL" id="CP041348">
    <property type="protein sequence ID" value="QHC34620.1"/>
    <property type="molecule type" value="Genomic_DNA"/>
</dbReference>
<evidence type="ECO:0000313" key="2">
    <source>
        <dbReference type="Proteomes" id="UP000464674"/>
    </source>
</evidence>
<protein>
    <submittedName>
        <fullName evidence="1">Uncharacterized protein</fullName>
    </submittedName>
</protein>
<sequence>MTVTQRNGPVMEQTTAEEIVAHNAPFSSHFRDDSFLGRLHEEWVWDEGAFARLNQAITCLTHHKCQDATIRAQAFDIFSYIMSVALLSHCNPEDLYRIANMDTELFWARREEVQRVFDHFLGSWQFRQA</sequence>
<gene>
    <name evidence="1" type="ORF">FMA36_03060</name>
</gene>
<evidence type="ECO:0000313" key="1">
    <source>
        <dbReference type="EMBL" id="QHC34620.1"/>
    </source>
</evidence>
<organism evidence="1 2">
    <name type="scientific">Komagataeibacter xylinus</name>
    <name type="common">Gluconacetobacter xylinus</name>
    <dbReference type="NCBI Taxonomy" id="28448"/>
    <lineage>
        <taxon>Bacteria</taxon>
        <taxon>Pseudomonadati</taxon>
        <taxon>Pseudomonadota</taxon>
        <taxon>Alphaproteobacteria</taxon>
        <taxon>Acetobacterales</taxon>
        <taxon>Acetobacteraceae</taxon>
        <taxon>Komagataeibacter</taxon>
    </lineage>
</organism>